<keyword evidence="2" id="KW-1185">Reference proteome</keyword>
<dbReference type="Proteomes" id="UP000821866">
    <property type="component" value="Chromosome 10"/>
</dbReference>
<gene>
    <name evidence="1" type="ORF">HPB51_008344</name>
</gene>
<dbReference type="AlphaFoldDB" id="A0A9J6ERI9"/>
<reference evidence="1" key="2">
    <citation type="submission" date="2021-09" db="EMBL/GenBank/DDBJ databases">
        <authorList>
            <person name="Jia N."/>
            <person name="Wang J."/>
            <person name="Shi W."/>
            <person name="Du L."/>
            <person name="Sun Y."/>
            <person name="Zhan W."/>
            <person name="Jiang J."/>
            <person name="Wang Q."/>
            <person name="Zhang B."/>
            <person name="Ji P."/>
            <person name="Sakyi L.B."/>
            <person name="Cui X."/>
            <person name="Yuan T."/>
            <person name="Jiang B."/>
            <person name="Yang W."/>
            <person name="Lam T.T.-Y."/>
            <person name="Chang Q."/>
            <person name="Ding S."/>
            <person name="Wang X."/>
            <person name="Zhu J."/>
            <person name="Ruan X."/>
            <person name="Zhao L."/>
            <person name="Wei J."/>
            <person name="Que T."/>
            <person name="Du C."/>
            <person name="Cheng J."/>
            <person name="Dai P."/>
            <person name="Han X."/>
            <person name="Huang E."/>
            <person name="Gao Y."/>
            <person name="Liu J."/>
            <person name="Shao H."/>
            <person name="Ye R."/>
            <person name="Li L."/>
            <person name="Wei W."/>
            <person name="Wang X."/>
            <person name="Wang C."/>
            <person name="Huo Q."/>
            <person name="Li W."/>
            <person name="Guo W."/>
            <person name="Chen H."/>
            <person name="Chen S."/>
            <person name="Zhou L."/>
            <person name="Zhou L."/>
            <person name="Ni X."/>
            <person name="Tian J."/>
            <person name="Zhou Y."/>
            <person name="Sheng Y."/>
            <person name="Liu T."/>
            <person name="Pan Y."/>
            <person name="Xia L."/>
            <person name="Li J."/>
            <person name="Zhao F."/>
            <person name="Cao W."/>
        </authorList>
    </citation>
    <scope>NUCLEOTIDE SEQUENCE</scope>
    <source>
        <strain evidence="1">Rmic-2018</strain>
        <tissue evidence="1">Larvae</tissue>
    </source>
</reference>
<reference evidence="1" key="1">
    <citation type="journal article" date="2020" name="Cell">
        <title>Large-Scale Comparative Analyses of Tick Genomes Elucidate Their Genetic Diversity and Vector Capacities.</title>
        <authorList>
            <consortium name="Tick Genome and Microbiome Consortium (TIGMIC)"/>
            <person name="Jia N."/>
            <person name="Wang J."/>
            <person name="Shi W."/>
            <person name="Du L."/>
            <person name="Sun Y."/>
            <person name="Zhan W."/>
            <person name="Jiang J.F."/>
            <person name="Wang Q."/>
            <person name="Zhang B."/>
            <person name="Ji P."/>
            <person name="Bell-Sakyi L."/>
            <person name="Cui X.M."/>
            <person name="Yuan T.T."/>
            <person name="Jiang B.G."/>
            <person name="Yang W.F."/>
            <person name="Lam T.T."/>
            <person name="Chang Q.C."/>
            <person name="Ding S.J."/>
            <person name="Wang X.J."/>
            <person name="Zhu J.G."/>
            <person name="Ruan X.D."/>
            <person name="Zhao L."/>
            <person name="Wei J.T."/>
            <person name="Ye R.Z."/>
            <person name="Que T.C."/>
            <person name="Du C.H."/>
            <person name="Zhou Y.H."/>
            <person name="Cheng J.X."/>
            <person name="Dai P.F."/>
            <person name="Guo W.B."/>
            <person name="Han X.H."/>
            <person name="Huang E.J."/>
            <person name="Li L.F."/>
            <person name="Wei W."/>
            <person name="Gao Y.C."/>
            <person name="Liu J.Z."/>
            <person name="Shao H.Z."/>
            <person name="Wang X."/>
            <person name="Wang C.C."/>
            <person name="Yang T.C."/>
            <person name="Huo Q.B."/>
            <person name="Li W."/>
            <person name="Chen H.Y."/>
            <person name="Chen S.E."/>
            <person name="Zhou L.G."/>
            <person name="Ni X.B."/>
            <person name="Tian J.H."/>
            <person name="Sheng Y."/>
            <person name="Liu T."/>
            <person name="Pan Y.S."/>
            <person name="Xia L.Y."/>
            <person name="Li J."/>
            <person name="Zhao F."/>
            <person name="Cao W.C."/>
        </authorList>
    </citation>
    <scope>NUCLEOTIDE SEQUENCE</scope>
    <source>
        <strain evidence="1">Rmic-2018</strain>
    </source>
</reference>
<comment type="caution">
    <text evidence="1">The sequence shown here is derived from an EMBL/GenBank/DDBJ whole genome shotgun (WGS) entry which is preliminary data.</text>
</comment>
<organism evidence="1 2">
    <name type="scientific">Rhipicephalus microplus</name>
    <name type="common">Cattle tick</name>
    <name type="synonym">Boophilus microplus</name>
    <dbReference type="NCBI Taxonomy" id="6941"/>
    <lineage>
        <taxon>Eukaryota</taxon>
        <taxon>Metazoa</taxon>
        <taxon>Ecdysozoa</taxon>
        <taxon>Arthropoda</taxon>
        <taxon>Chelicerata</taxon>
        <taxon>Arachnida</taxon>
        <taxon>Acari</taxon>
        <taxon>Parasitiformes</taxon>
        <taxon>Ixodida</taxon>
        <taxon>Ixodoidea</taxon>
        <taxon>Ixodidae</taxon>
        <taxon>Rhipicephalinae</taxon>
        <taxon>Rhipicephalus</taxon>
        <taxon>Boophilus</taxon>
    </lineage>
</organism>
<evidence type="ECO:0000313" key="1">
    <source>
        <dbReference type="EMBL" id="KAH8037018.1"/>
    </source>
</evidence>
<evidence type="ECO:0000313" key="2">
    <source>
        <dbReference type="Proteomes" id="UP000821866"/>
    </source>
</evidence>
<proteinExistence type="predicted"/>
<sequence>MSVRIADYRVIVMTYAQATRAIFAHVVTCNIHPRNLLARLSAVCVRAVILPALDHAKDATFTSHANSQGDLKRSDKIRLHTGTTSLTCHWGPLSSANASKPGPSHLNKTGALSIFP</sequence>
<name>A0A9J6ERI9_RHIMP</name>
<accession>A0A9J6ERI9</accession>
<protein>
    <submittedName>
        <fullName evidence="1">Uncharacterized protein</fullName>
    </submittedName>
</protein>
<dbReference type="EMBL" id="JABSTU010000002">
    <property type="protein sequence ID" value="KAH8037018.1"/>
    <property type="molecule type" value="Genomic_DNA"/>
</dbReference>